<feature type="region of interest" description="Disordered" evidence="1">
    <location>
        <begin position="1"/>
        <end position="27"/>
    </location>
</feature>
<feature type="domain" description="Phasin" evidence="2">
    <location>
        <begin position="9"/>
        <end position="94"/>
    </location>
</feature>
<evidence type="ECO:0000313" key="4">
    <source>
        <dbReference type="Proteomes" id="UP000676996"/>
    </source>
</evidence>
<name>A0A8T4I9P6_9SPHN</name>
<dbReference type="RefSeq" id="WP_284052365.1">
    <property type="nucleotide sequence ID" value="NZ_JAGRQC010000001.1"/>
</dbReference>
<evidence type="ECO:0000259" key="2">
    <source>
        <dbReference type="Pfam" id="PF09361"/>
    </source>
</evidence>
<dbReference type="EMBL" id="JAGRQC010000001">
    <property type="protein sequence ID" value="MBR0551073.1"/>
    <property type="molecule type" value="Genomic_DNA"/>
</dbReference>
<dbReference type="InterPro" id="IPR018968">
    <property type="entry name" value="Phasin"/>
</dbReference>
<dbReference type="Pfam" id="PF09361">
    <property type="entry name" value="Phasin_2"/>
    <property type="match status" value="1"/>
</dbReference>
<keyword evidence="4" id="KW-1185">Reference proteome</keyword>
<dbReference type="AlphaFoldDB" id="A0A8T4I9P6"/>
<feature type="compositionally biased region" description="Basic and acidic residues" evidence="1">
    <location>
        <begin position="1"/>
        <end position="14"/>
    </location>
</feature>
<proteinExistence type="predicted"/>
<dbReference type="Proteomes" id="UP000676996">
    <property type="component" value="Unassembled WGS sequence"/>
</dbReference>
<evidence type="ECO:0000256" key="1">
    <source>
        <dbReference type="SAM" id="MobiDB-lite"/>
    </source>
</evidence>
<evidence type="ECO:0000313" key="3">
    <source>
        <dbReference type="EMBL" id="MBR0551073.1"/>
    </source>
</evidence>
<gene>
    <name evidence="3" type="ORF">J7S20_00975</name>
</gene>
<sequence>MAQKKNDPATEASERMQAAGSSMMESGSQLGMKMLDQAEANTHAAFKAMRDAAQAGDVSEVMRIQSDYLREQGSRSVSQAREIGEMIASFGRNAVGQMTGKK</sequence>
<protein>
    <submittedName>
        <fullName evidence="3">Phasin family protein</fullName>
    </submittedName>
</protein>
<organism evidence="3 4">
    <name type="scientific">Stakelama marina</name>
    <dbReference type="NCBI Taxonomy" id="2826939"/>
    <lineage>
        <taxon>Bacteria</taxon>
        <taxon>Pseudomonadati</taxon>
        <taxon>Pseudomonadota</taxon>
        <taxon>Alphaproteobacteria</taxon>
        <taxon>Sphingomonadales</taxon>
        <taxon>Sphingomonadaceae</taxon>
        <taxon>Stakelama</taxon>
    </lineage>
</organism>
<reference evidence="3" key="1">
    <citation type="submission" date="2021-04" db="EMBL/GenBank/DDBJ databases">
        <title>Ouciella asimina sp. nov., isolated from the surface seawater in the hydrothermal field of Okinawa Trough.</title>
        <authorList>
            <person name="Shuang W."/>
        </authorList>
    </citation>
    <scope>NUCLEOTIDE SEQUENCE</scope>
    <source>
        <strain evidence="3">LXI357</strain>
    </source>
</reference>
<accession>A0A8T4I9P6</accession>
<comment type="caution">
    <text evidence="3">The sequence shown here is derived from an EMBL/GenBank/DDBJ whole genome shotgun (WGS) entry which is preliminary data.</text>
</comment>